<keyword evidence="2" id="KW-1185">Reference proteome</keyword>
<evidence type="ECO:0000313" key="1">
    <source>
        <dbReference type="EMBL" id="TQM62940.1"/>
    </source>
</evidence>
<proteinExistence type="predicted"/>
<name>A0A543HXF7_9MICO</name>
<accession>A0A543HXF7</accession>
<reference evidence="1 2" key="1">
    <citation type="submission" date="2019-06" db="EMBL/GenBank/DDBJ databases">
        <title>Genome sequencing of plant associated microbes to promote plant fitness in Sorghum bicolor and Oryza sativa.</title>
        <authorList>
            <person name="Coleman-Derr D."/>
        </authorList>
    </citation>
    <scope>NUCLEOTIDE SEQUENCE [LARGE SCALE GENOMIC DNA]</scope>
    <source>
        <strain evidence="1 2">KV-663</strain>
    </source>
</reference>
<dbReference type="Proteomes" id="UP000316747">
    <property type="component" value="Unassembled WGS sequence"/>
</dbReference>
<comment type="caution">
    <text evidence="1">The sequence shown here is derived from an EMBL/GenBank/DDBJ whole genome shotgun (WGS) entry which is preliminary data.</text>
</comment>
<protein>
    <submittedName>
        <fullName evidence="1">Uncharacterized protein</fullName>
    </submittedName>
</protein>
<dbReference type="EMBL" id="VFPM01000002">
    <property type="protein sequence ID" value="TQM62940.1"/>
    <property type="molecule type" value="Genomic_DNA"/>
</dbReference>
<dbReference type="RefSeq" id="WP_141844952.1">
    <property type="nucleotide sequence ID" value="NZ_VFPM01000002.1"/>
</dbReference>
<dbReference type="AlphaFoldDB" id="A0A543HXF7"/>
<sequence>MGTDPVASTFSAGEKVGVAAKLNLLVATVNFANNPPQCYAYQTATQTLTSSVWGLVPLAGELFDVVQSGDSPMHDITTNNSRIYFRTAGKYEVTGQGYFVANATGTRLAQIRLNSGGSDTGGTQVNVSQQSAGGGAAIAVPMPSPVISVSAGDYVEMFLFQNSGSNLATSTPGQAVNFMRVRFVGA</sequence>
<gene>
    <name evidence="1" type="ORF">FBY41_2985</name>
</gene>
<evidence type="ECO:0000313" key="2">
    <source>
        <dbReference type="Proteomes" id="UP000316747"/>
    </source>
</evidence>
<dbReference type="OrthoDB" id="3469224at2"/>
<organism evidence="1 2">
    <name type="scientific">Humibacillus xanthopallidus</name>
    <dbReference type="NCBI Taxonomy" id="412689"/>
    <lineage>
        <taxon>Bacteria</taxon>
        <taxon>Bacillati</taxon>
        <taxon>Actinomycetota</taxon>
        <taxon>Actinomycetes</taxon>
        <taxon>Micrococcales</taxon>
        <taxon>Intrasporangiaceae</taxon>
        <taxon>Humibacillus</taxon>
    </lineage>
</organism>